<evidence type="ECO:0000313" key="1">
    <source>
        <dbReference type="EMBL" id="MBX59844.1"/>
    </source>
</evidence>
<dbReference type="EMBL" id="GGEC01079360">
    <property type="protein sequence ID" value="MBX59844.1"/>
    <property type="molecule type" value="Transcribed_RNA"/>
</dbReference>
<name>A0A2P2PYN1_RHIMU</name>
<sequence length="33" mass="3648">MVSTFIISCNWTKTSDGRKNQGLELSDTDVLTS</sequence>
<proteinExistence type="predicted"/>
<dbReference type="AlphaFoldDB" id="A0A2P2PYN1"/>
<reference evidence="1" key="1">
    <citation type="submission" date="2018-02" db="EMBL/GenBank/DDBJ databases">
        <title>Rhizophora mucronata_Transcriptome.</title>
        <authorList>
            <person name="Meera S.P."/>
            <person name="Sreeshan A."/>
            <person name="Augustine A."/>
        </authorList>
    </citation>
    <scope>NUCLEOTIDE SEQUENCE</scope>
    <source>
        <tissue evidence="1">Leaf</tissue>
    </source>
</reference>
<protein>
    <submittedName>
        <fullName evidence="1">Uncharacterized protein</fullName>
    </submittedName>
</protein>
<accession>A0A2P2PYN1</accession>
<organism evidence="1">
    <name type="scientific">Rhizophora mucronata</name>
    <name type="common">Asiatic mangrove</name>
    <dbReference type="NCBI Taxonomy" id="61149"/>
    <lineage>
        <taxon>Eukaryota</taxon>
        <taxon>Viridiplantae</taxon>
        <taxon>Streptophyta</taxon>
        <taxon>Embryophyta</taxon>
        <taxon>Tracheophyta</taxon>
        <taxon>Spermatophyta</taxon>
        <taxon>Magnoliopsida</taxon>
        <taxon>eudicotyledons</taxon>
        <taxon>Gunneridae</taxon>
        <taxon>Pentapetalae</taxon>
        <taxon>rosids</taxon>
        <taxon>fabids</taxon>
        <taxon>Malpighiales</taxon>
        <taxon>Rhizophoraceae</taxon>
        <taxon>Rhizophora</taxon>
    </lineage>
</organism>